<dbReference type="SUPFAM" id="SSF48452">
    <property type="entry name" value="TPR-like"/>
    <property type="match status" value="1"/>
</dbReference>
<dbReference type="Pfam" id="PF14322">
    <property type="entry name" value="SusD-like_3"/>
    <property type="match status" value="1"/>
</dbReference>
<dbReference type="InterPro" id="IPR012944">
    <property type="entry name" value="SusD_RagB_dom"/>
</dbReference>
<dbReference type="Pfam" id="PF07980">
    <property type="entry name" value="SusD_RagB"/>
    <property type="match status" value="1"/>
</dbReference>
<protein>
    <submittedName>
        <fullName evidence="9">RagB/SusD family nutrient uptake outer membrane protein</fullName>
    </submittedName>
</protein>
<evidence type="ECO:0000256" key="6">
    <source>
        <dbReference type="SAM" id="SignalP"/>
    </source>
</evidence>
<evidence type="ECO:0000256" key="4">
    <source>
        <dbReference type="ARBA" id="ARBA00023136"/>
    </source>
</evidence>
<evidence type="ECO:0000259" key="8">
    <source>
        <dbReference type="Pfam" id="PF14322"/>
    </source>
</evidence>
<organism evidence="9 10">
    <name type="scientific">Larkinella bovis</name>
    <dbReference type="NCBI Taxonomy" id="683041"/>
    <lineage>
        <taxon>Bacteria</taxon>
        <taxon>Pseudomonadati</taxon>
        <taxon>Bacteroidota</taxon>
        <taxon>Cytophagia</taxon>
        <taxon>Cytophagales</taxon>
        <taxon>Spirosomataceae</taxon>
        <taxon>Larkinella</taxon>
    </lineage>
</organism>
<evidence type="ECO:0000256" key="2">
    <source>
        <dbReference type="ARBA" id="ARBA00006275"/>
    </source>
</evidence>
<evidence type="ECO:0000313" key="10">
    <source>
        <dbReference type="Proteomes" id="UP001596106"/>
    </source>
</evidence>
<feature type="signal peptide" evidence="6">
    <location>
        <begin position="1"/>
        <end position="19"/>
    </location>
</feature>
<evidence type="ECO:0000256" key="3">
    <source>
        <dbReference type="ARBA" id="ARBA00022729"/>
    </source>
</evidence>
<sequence length="479" mass="53488">MKRYTLFLLSVLFLLTAGCEQILEEKPKSFFEEGNSFQTDKDATSAINGVYNRLRNVYTMSWIHLSDISGEDLEVNPIMAEVKDIDLNRYTAANAIFDGFYTNSYILIDRANRVIANVPTIAMDTKLRDQIVGEAQFIRALAYFNLVQAFGDVPLVTSPTSDVTNVKRARDEAEKVYQQIIQDLKAAETVLPLTYTVVSEIGRATSGAAKSILAKVYLTRKDWTNAAAKAKEVIDSKVYSLVSAYKDIFPPEKKNGPEHIFSVQYSCVLATYGSSMAQAFSIFFTYPIQQTGGYMYVTPYHIQTYLPGDVRKEMNVVTEKKNVATGAIIKPGADQGPTTDKYWDPSPCGVSQARNNFMVIRYADVLLMYAEALNELNGPSADAYAAINQIRGRARNGVATAEPQDLKGLSQTQFRDAVLQERSWELCFEGHRRWDLIRTGKFIATLQKAGVPATEKNLLYPIPLNEIDVNPALKQNPGY</sequence>
<keyword evidence="5" id="KW-0998">Cell outer membrane</keyword>
<gene>
    <name evidence="9" type="ORF">ACFPMF_13295</name>
</gene>
<keyword evidence="10" id="KW-1185">Reference proteome</keyword>
<evidence type="ECO:0000256" key="1">
    <source>
        <dbReference type="ARBA" id="ARBA00004442"/>
    </source>
</evidence>
<evidence type="ECO:0000256" key="5">
    <source>
        <dbReference type="ARBA" id="ARBA00023237"/>
    </source>
</evidence>
<name>A0ABW0ICQ1_9BACT</name>
<evidence type="ECO:0000259" key="7">
    <source>
        <dbReference type="Pfam" id="PF07980"/>
    </source>
</evidence>
<keyword evidence="4" id="KW-0472">Membrane</keyword>
<dbReference type="InterPro" id="IPR033985">
    <property type="entry name" value="SusD-like_N"/>
</dbReference>
<feature type="domain" description="RagB/SusD" evidence="7">
    <location>
        <begin position="320"/>
        <end position="479"/>
    </location>
</feature>
<dbReference type="PROSITE" id="PS51257">
    <property type="entry name" value="PROKAR_LIPOPROTEIN"/>
    <property type="match status" value="1"/>
</dbReference>
<dbReference type="Proteomes" id="UP001596106">
    <property type="component" value="Unassembled WGS sequence"/>
</dbReference>
<feature type="domain" description="SusD-like N-terminal" evidence="8">
    <location>
        <begin position="38"/>
        <end position="218"/>
    </location>
</feature>
<dbReference type="RefSeq" id="WP_379845596.1">
    <property type="nucleotide sequence ID" value="NZ_JBHSMA010000003.1"/>
</dbReference>
<proteinExistence type="inferred from homology"/>
<reference evidence="10" key="1">
    <citation type="journal article" date="2019" name="Int. J. Syst. Evol. Microbiol.">
        <title>The Global Catalogue of Microorganisms (GCM) 10K type strain sequencing project: providing services to taxonomists for standard genome sequencing and annotation.</title>
        <authorList>
            <consortium name="The Broad Institute Genomics Platform"/>
            <consortium name="The Broad Institute Genome Sequencing Center for Infectious Disease"/>
            <person name="Wu L."/>
            <person name="Ma J."/>
        </authorList>
    </citation>
    <scope>NUCLEOTIDE SEQUENCE [LARGE SCALE GENOMIC DNA]</scope>
    <source>
        <strain evidence="10">CCUG 55250</strain>
    </source>
</reference>
<comment type="subcellular location">
    <subcellularLocation>
        <location evidence="1">Cell outer membrane</location>
    </subcellularLocation>
</comment>
<evidence type="ECO:0000313" key="9">
    <source>
        <dbReference type="EMBL" id="MFC5410295.1"/>
    </source>
</evidence>
<comment type="caution">
    <text evidence="9">The sequence shown here is derived from an EMBL/GenBank/DDBJ whole genome shotgun (WGS) entry which is preliminary data.</text>
</comment>
<keyword evidence="3 6" id="KW-0732">Signal</keyword>
<dbReference type="Gene3D" id="1.25.40.390">
    <property type="match status" value="1"/>
</dbReference>
<comment type="similarity">
    <text evidence="2">Belongs to the SusD family.</text>
</comment>
<accession>A0ABW0ICQ1</accession>
<dbReference type="EMBL" id="JBHSMA010000003">
    <property type="protein sequence ID" value="MFC5410295.1"/>
    <property type="molecule type" value="Genomic_DNA"/>
</dbReference>
<feature type="chain" id="PRO_5047500704" evidence="6">
    <location>
        <begin position="20"/>
        <end position="479"/>
    </location>
</feature>
<dbReference type="CDD" id="cd08977">
    <property type="entry name" value="SusD"/>
    <property type="match status" value="1"/>
</dbReference>
<dbReference type="InterPro" id="IPR011990">
    <property type="entry name" value="TPR-like_helical_dom_sf"/>
</dbReference>